<keyword evidence="2" id="KW-0472">Membrane</keyword>
<dbReference type="OrthoDB" id="4582561at2759"/>
<feature type="transmembrane region" description="Helical" evidence="2">
    <location>
        <begin position="215"/>
        <end position="245"/>
    </location>
</feature>
<dbReference type="Proteomes" id="UP000799428">
    <property type="component" value="Unassembled WGS sequence"/>
</dbReference>
<reference evidence="3" key="1">
    <citation type="journal article" date="2020" name="Stud. Mycol.">
        <title>101 Dothideomycetes genomes: a test case for predicting lifestyles and emergence of pathogens.</title>
        <authorList>
            <person name="Haridas S."/>
            <person name="Albert R."/>
            <person name="Binder M."/>
            <person name="Bloem J."/>
            <person name="Labutti K."/>
            <person name="Salamov A."/>
            <person name="Andreopoulos B."/>
            <person name="Baker S."/>
            <person name="Barry K."/>
            <person name="Bills G."/>
            <person name="Bluhm B."/>
            <person name="Cannon C."/>
            <person name="Castanera R."/>
            <person name="Culley D."/>
            <person name="Daum C."/>
            <person name="Ezra D."/>
            <person name="Gonzalez J."/>
            <person name="Henrissat B."/>
            <person name="Kuo A."/>
            <person name="Liang C."/>
            <person name="Lipzen A."/>
            <person name="Lutzoni F."/>
            <person name="Magnuson J."/>
            <person name="Mondo S."/>
            <person name="Nolan M."/>
            <person name="Ohm R."/>
            <person name="Pangilinan J."/>
            <person name="Park H.-J."/>
            <person name="Ramirez L."/>
            <person name="Alfaro M."/>
            <person name="Sun H."/>
            <person name="Tritt A."/>
            <person name="Yoshinaga Y."/>
            <person name="Zwiers L.-H."/>
            <person name="Turgeon B."/>
            <person name="Goodwin S."/>
            <person name="Spatafora J."/>
            <person name="Crous P."/>
            <person name="Grigoriev I."/>
        </authorList>
    </citation>
    <scope>NUCLEOTIDE SEQUENCE</scope>
    <source>
        <strain evidence="3">CBS 279.74</strain>
    </source>
</reference>
<keyword evidence="2" id="KW-1133">Transmembrane helix</keyword>
<feature type="transmembrane region" description="Helical" evidence="2">
    <location>
        <begin position="49"/>
        <end position="75"/>
    </location>
</feature>
<feature type="compositionally biased region" description="Basic and acidic residues" evidence="1">
    <location>
        <begin position="401"/>
        <end position="422"/>
    </location>
</feature>
<keyword evidence="2" id="KW-0812">Transmembrane</keyword>
<gene>
    <name evidence="3" type="ORF">K504DRAFT_532188</name>
</gene>
<organism evidence="3 4">
    <name type="scientific">Pleomassaria siparia CBS 279.74</name>
    <dbReference type="NCBI Taxonomy" id="1314801"/>
    <lineage>
        <taxon>Eukaryota</taxon>
        <taxon>Fungi</taxon>
        <taxon>Dikarya</taxon>
        <taxon>Ascomycota</taxon>
        <taxon>Pezizomycotina</taxon>
        <taxon>Dothideomycetes</taxon>
        <taxon>Pleosporomycetidae</taxon>
        <taxon>Pleosporales</taxon>
        <taxon>Pleomassariaceae</taxon>
        <taxon>Pleomassaria</taxon>
    </lineage>
</organism>
<sequence>MSCPSTITEVVQAVYYENLDLTNYVANCEDGCIIIFGNGNPDISGLGVIIAYVLQVAVVCIFGPLLPILIWLLNLTTPTRQKEVLEESLYSLRKRVYDTHLLWSTFLFFSAIVNFQRHLPVLEAVFSSNLVQLQCYVSGVMSLSGPYHKTFTGKEVYMPLSWFLSFSDYAQMIIAAWAYTRTPTINNAGDIALACHRLRGTIDVSREIQSAGGSLFTFLSVSIALTCVLGLMTTLLFIFGLVWTFPVQARGFVHRASEIQVPHWIRNNVANIARAAYLLCRACWLMPFARSLFRVRVVEMEMSGVRYLDNEWGYGQTMAVLMWTPFVFNLVLEMCRVALATGPPKSIPATGTLHLNVQAATQGPTEGLPGGAEQPSWGTLFQRLLVKLRETFDSLTIPRSLESESGHSTREISDNAPKEREI</sequence>
<keyword evidence="4" id="KW-1185">Reference proteome</keyword>
<evidence type="ECO:0000313" key="3">
    <source>
        <dbReference type="EMBL" id="KAF2711625.1"/>
    </source>
</evidence>
<evidence type="ECO:0000256" key="2">
    <source>
        <dbReference type="SAM" id="Phobius"/>
    </source>
</evidence>
<evidence type="ECO:0000256" key="1">
    <source>
        <dbReference type="SAM" id="MobiDB-lite"/>
    </source>
</evidence>
<dbReference type="EMBL" id="MU005767">
    <property type="protein sequence ID" value="KAF2711625.1"/>
    <property type="molecule type" value="Genomic_DNA"/>
</dbReference>
<evidence type="ECO:0000313" key="4">
    <source>
        <dbReference type="Proteomes" id="UP000799428"/>
    </source>
</evidence>
<accession>A0A6G1KGF2</accession>
<name>A0A6G1KGF2_9PLEO</name>
<protein>
    <submittedName>
        <fullName evidence="3">Uncharacterized protein</fullName>
    </submittedName>
</protein>
<dbReference type="AlphaFoldDB" id="A0A6G1KGF2"/>
<proteinExistence type="predicted"/>
<feature type="region of interest" description="Disordered" evidence="1">
    <location>
        <begin position="399"/>
        <end position="422"/>
    </location>
</feature>